<dbReference type="InterPro" id="IPR036188">
    <property type="entry name" value="FAD/NAD-bd_sf"/>
</dbReference>
<evidence type="ECO:0000256" key="2">
    <source>
        <dbReference type="ARBA" id="ARBA00022630"/>
    </source>
</evidence>
<dbReference type="SUPFAM" id="SSF51905">
    <property type="entry name" value="FAD/NAD(P)-binding domain"/>
    <property type="match status" value="1"/>
</dbReference>
<organism evidence="6 7">
    <name type="scientific">Cylindrospermopsis raciborskii CS-505</name>
    <dbReference type="NCBI Taxonomy" id="533240"/>
    <lineage>
        <taxon>Bacteria</taxon>
        <taxon>Bacillati</taxon>
        <taxon>Cyanobacteriota</taxon>
        <taxon>Cyanophyceae</taxon>
        <taxon>Nostocales</taxon>
        <taxon>Aphanizomenonaceae</taxon>
        <taxon>Cylindrospermopsis</taxon>
    </lineage>
</organism>
<sequence>MKLSSLEIVVVGGGAAGFFGAIACTKTNSQAQVTLLEAGLEPLAKVLISGGGRCNVTNACFVPQDLVQNYPRGSKALRGAFSRFQPQDTIAWFEEHGVKLKTEADGRVFPITDRSETIAECLIKFAAHGGVRLKTRTSVVSVERQNGQFKIDCKSAGDVYSLYCDRLLLATGSGLVGYKIARALGHHIESPVPSLFSFKITDPKLQSLSGISVNSVSLTLSLQEKGVLKQTGSLLVTHWGVSGPAILKLSAYGARLLYENRYQGKLYINWLPDLSLEEVKQKLLDVKQEWGKKAIALHRGVDLPHRLWQYLIDRVNISVEERWAEISSKVLNQLAQEVHRGEYVITGKGEFKEEFVTCGGVDLKEVDFKTMESKIVPGLYFAGEILDIDGITGGFNFQSAWTTAYLAGCAMGM</sequence>
<evidence type="ECO:0000313" key="6">
    <source>
        <dbReference type="EMBL" id="OBU76825.1"/>
    </source>
</evidence>
<keyword evidence="3" id="KW-0274">FAD</keyword>
<dbReference type="GeneID" id="92779402"/>
<dbReference type="Gene3D" id="1.10.8.260">
    <property type="entry name" value="HI0933 insert domain-like"/>
    <property type="match status" value="1"/>
</dbReference>
<evidence type="ECO:0000259" key="5">
    <source>
        <dbReference type="Pfam" id="PF22780"/>
    </source>
</evidence>
<evidence type="ECO:0000256" key="3">
    <source>
        <dbReference type="ARBA" id="ARBA00022827"/>
    </source>
</evidence>
<dbReference type="Gene3D" id="2.40.30.10">
    <property type="entry name" value="Translation factors"/>
    <property type="match status" value="1"/>
</dbReference>
<dbReference type="Proteomes" id="UP000093903">
    <property type="component" value="Unassembled WGS sequence"/>
</dbReference>
<dbReference type="NCBIfam" id="TIGR00275">
    <property type="entry name" value="aminoacetone oxidase family FAD-binding enzyme"/>
    <property type="match status" value="1"/>
</dbReference>
<dbReference type="SUPFAM" id="SSF160996">
    <property type="entry name" value="HI0933 insert domain-like"/>
    <property type="match status" value="1"/>
</dbReference>
<dbReference type="PRINTS" id="PR00368">
    <property type="entry name" value="FADPNR"/>
</dbReference>
<reference evidence="6 7" key="1">
    <citation type="submission" date="2016-05" db="EMBL/GenBank/DDBJ databases">
        <title>First complete genome of the cyanobacterium Cylindrospermopsis raciborskii CS505, containing a circular chromosome and a single extrachromosomal element.</title>
        <authorList>
            <person name="Fuentes J."/>
            <person name="Tamames J."/>
            <person name="Allen E."/>
            <person name="Plominski A."/>
            <person name="Vasquez M."/>
        </authorList>
    </citation>
    <scope>NUCLEOTIDE SEQUENCE [LARGE SCALE GENOMIC DNA]</scope>
    <source>
        <strain evidence="6 7">CS505</strain>
    </source>
</reference>
<protein>
    <submittedName>
        <fullName evidence="6">Flavoprotein</fullName>
    </submittedName>
</protein>
<dbReference type="PANTHER" id="PTHR42887:SF2">
    <property type="entry name" value="OS12G0638800 PROTEIN"/>
    <property type="match status" value="1"/>
</dbReference>
<keyword evidence="2" id="KW-0285">Flavoprotein</keyword>
<dbReference type="RefSeq" id="WP_006275633.1">
    <property type="nucleotide sequence ID" value="NZ_ACYA01000001.1"/>
</dbReference>
<accession>A0A853MEM1</accession>
<evidence type="ECO:0000259" key="4">
    <source>
        <dbReference type="Pfam" id="PF03486"/>
    </source>
</evidence>
<dbReference type="Pfam" id="PF22780">
    <property type="entry name" value="HI0933_like_1st"/>
    <property type="match status" value="1"/>
</dbReference>
<dbReference type="EMBL" id="LYXA01000001">
    <property type="protein sequence ID" value="OBU76825.1"/>
    <property type="molecule type" value="Genomic_DNA"/>
</dbReference>
<comment type="caution">
    <text evidence="6">The sequence shown here is derived from an EMBL/GenBank/DDBJ whole genome shotgun (WGS) entry which is preliminary data.</text>
</comment>
<evidence type="ECO:0000256" key="1">
    <source>
        <dbReference type="ARBA" id="ARBA00001974"/>
    </source>
</evidence>
<dbReference type="InterPro" id="IPR055178">
    <property type="entry name" value="RsdA/BaiN/AoA(So)-like_dom"/>
</dbReference>
<name>A0A853MEM1_9CYAN</name>
<comment type="cofactor">
    <cofactor evidence="1">
        <name>FAD</name>
        <dbReference type="ChEBI" id="CHEBI:57692"/>
    </cofactor>
</comment>
<evidence type="ECO:0000313" key="7">
    <source>
        <dbReference type="Proteomes" id="UP000093903"/>
    </source>
</evidence>
<dbReference type="InterPro" id="IPR057661">
    <property type="entry name" value="RsdA/BaiN/AoA(So)_Rossmann"/>
</dbReference>
<proteinExistence type="predicted"/>
<dbReference type="InterPro" id="IPR023166">
    <property type="entry name" value="BaiN-like_dom_sf"/>
</dbReference>
<dbReference type="InterPro" id="IPR004792">
    <property type="entry name" value="BaiN-like"/>
</dbReference>
<feature type="domain" description="RsdA/BaiN/AoA(So)-like Rossmann fold-like" evidence="4">
    <location>
        <begin position="7"/>
        <end position="408"/>
    </location>
</feature>
<dbReference type="Gene3D" id="3.50.50.60">
    <property type="entry name" value="FAD/NAD(P)-binding domain"/>
    <property type="match status" value="1"/>
</dbReference>
<dbReference type="PROSITE" id="PS51257">
    <property type="entry name" value="PROKAR_LIPOPROTEIN"/>
    <property type="match status" value="1"/>
</dbReference>
<gene>
    <name evidence="6" type="ORF">A9P98_11265</name>
</gene>
<dbReference type="Pfam" id="PF03486">
    <property type="entry name" value="HI0933_like"/>
    <property type="match status" value="1"/>
</dbReference>
<feature type="domain" description="RsdA/BaiN/AoA(So)-like insert" evidence="5">
    <location>
        <begin position="192"/>
        <end position="356"/>
    </location>
</feature>
<dbReference type="AlphaFoldDB" id="A0A853MEM1"/>
<dbReference type="PANTHER" id="PTHR42887">
    <property type="entry name" value="OS12G0638800 PROTEIN"/>
    <property type="match status" value="1"/>
</dbReference>